<dbReference type="InterPro" id="IPR027256">
    <property type="entry name" value="P-typ_ATPase_IB"/>
</dbReference>
<dbReference type="NCBIfam" id="TIGR01511">
    <property type="entry name" value="ATPase-IB1_Cu"/>
    <property type="match status" value="1"/>
</dbReference>
<gene>
    <name evidence="14" type="ORF">TH606_01405</name>
</gene>
<dbReference type="SFLD" id="SFLDG00002">
    <property type="entry name" value="C1.7:_P-type_atpase_like"/>
    <property type="match status" value="1"/>
</dbReference>
<feature type="transmembrane region" description="Helical" evidence="12">
    <location>
        <begin position="377"/>
        <end position="405"/>
    </location>
</feature>
<feature type="transmembrane region" description="Helical" evidence="12">
    <location>
        <begin position="95"/>
        <end position="120"/>
    </location>
</feature>
<dbReference type="FunFam" id="2.70.150.10:FF:000002">
    <property type="entry name" value="Copper-transporting ATPase 1, putative"/>
    <property type="match status" value="1"/>
</dbReference>
<dbReference type="PANTHER" id="PTHR43520">
    <property type="entry name" value="ATP7, ISOFORM B"/>
    <property type="match status" value="1"/>
</dbReference>
<keyword evidence="3 12" id="KW-0812">Transmembrane</keyword>
<dbReference type="PROSITE" id="PS01047">
    <property type="entry name" value="HMA_1"/>
    <property type="match status" value="1"/>
</dbReference>
<organism evidence="14 15">
    <name type="scientific">Thermodesulfatator autotrophicus</name>
    <dbReference type="NCBI Taxonomy" id="1795632"/>
    <lineage>
        <taxon>Bacteria</taxon>
        <taxon>Pseudomonadati</taxon>
        <taxon>Thermodesulfobacteriota</taxon>
        <taxon>Thermodesulfobacteria</taxon>
        <taxon>Thermodesulfobacteriales</taxon>
        <taxon>Thermodesulfatatoraceae</taxon>
        <taxon>Thermodesulfatator</taxon>
    </lineage>
</organism>
<dbReference type="SFLD" id="SFLDS00003">
    <property type="entry name" value="Haloacid_Dehalogenase"/>
    <property type="match status" value="1"/>
</dbReference>
<dbReference type="PANTHER" id="PTHR43520:SF8">
    <property type="entry name" value="P-TYPE CU(+) TRANSPORTER"/>
    <property type="match status" value="1"/>
</dbReference>
<feature type="transmembrane region" description="Helical" evidence="12">
    <location>
        <begin position="192"/>
        <end position="211"/>
    </location>
</feature>
<dbReference type="NCBIfam" id="TIGR01494">
    <property type="entry name" value="ATPase_P-type"/>
    <property type="match status" value="1"/>
</dbReference>
<dbReference type="Gene3D" id="2.70.150.10">
    <property type="entry name" value="Calcium-transporting ATPase, cytoplasmic transduction domain A"/>
    <property type="match status" value="1"/>
</dbReference>
<keyword evidence="6 12" id="KW-0067">ATP-binding</keyword>
<dbReference type="GO" id="GO:0005507">
    <property type="term" value="F:copper ion binding"/>
    <property type="evidence" value="ECO:0007669"/>
    <property type="project" value="TreeGrafter"/>
</dbReference>
<evidence type="ECO:0000256" key="9">
    <source>
        <dbReference type="ARBA" id="ARBA00023136"/>
    </source>
</evidence>
<evidence type="ECO:0000256" key="7">
    <source>
        <dbReference type="ARBA" id="ARBA00022967"/>
    </source>
</evidence>
<protein>
    <recommendedName>
        <fullName evidence="10">P-type Cu(2+) transporter</fullName>
        <ecNumber evidence="10">7.2.2.9</ecNumber>
    </recommendedName>
</protein>
<keyword evidence="5 12" id="KW-0547">Nucleotide-binding</keyword>
<evidence type="ECO:0000256" key="5">
    <source>
        <dbReference type="ARBA" id="ARBA00022741"/>
    </source>
</evidence>
<dbReference type="GO" id="GO:0043682">
    <property type="term" value="F:P-type divalent copper transporter activity"/>
    <property type="evidence" value="ECO:0007669"/>
    <property type="project" value="UniProtKB-EC"/>
</dbReference>
<dbReference type="Gene3D" id="3.30.70.100">
    <property type="match status" value="1"/>
</dbReference>
<dbReference type="InterPro" id="IPR017969">
    <property type="entry name" value="Heavy-metal-associated_CS"/>
</dbReference>
<comment type="similarity">
    <text evidence="2 12">Belongs to the cation transport ATPase (P-type) (TC 3.A.3) family. Type IB subfamily.</text>
</comment>
<dbReference type="InterPro" id="IPR023299">
    <property type="entry name" value="ATPase_P-typ_cyto_dom_N"/>
</dbReference>
<evidence type="ECO:0000256" key="11">
    <source>
        <dbReference type="ARBA" id="ARBA00047424"/>
    </source>
</evidence>
<dbReference type="OrthoDB" id="9770315at2"/>
<evidence type="ECO:0000256" key="8">
    <source>
        <dbReference type="ARBA" id="ARBA00022989"/>
    </source>
</evidence>
<comment type="catalytic activity">
    <reaction evidence="11">
        <text>Cu(2+)(in) + ATP + H2O = Cu(2+)(out) + ADP + phosphate + H(+)</text>
        <dbReference type="Rhea" id="RHEA:10376"/>
        <dbReference type="ChEBI" id="CHEBI:15377"/>
        <dbReference type="ChEBI" id="CHEBI:15378"/>
        <dbReference type="ChEBI" id="CHEBI:29036"/>
        <dbReference type="ChEBI" id="CHEBI:30616"/>
        <dbReference type="ChEBI" id="CHEBI:43474"/>
        <dbReference type="ChEBI" id="CHEBI:456216"/>
        <dbReference type="EC" id="7.2.2.9"/>
    </reaction>
</comment>
<dbReference type="RefSeq" id="WP_068540864.1">
    <property type="nucleotide sequence ID" value="NZ_LSFI01000004.1"/>
</dbReference>
<dbReference type="InterPro" id="IPR023298">
    <property type="entry name" value="ATPase_P-typ_TM_dom_sf"/>
</dbReference>
<dbReference type="CDD" id="cd00371">
    <property type="entry name" value="HMA"/>
    <property type="match status" value="1"/>
</dbReference>
<dbReference type="SUPFAM" id="SSF55008">
    <property type="entry name" value="HMA, heavy metal-associated domain"/>
    <property type="match status" value="1"/>
</dbReference>
<dbReference type="Gene3D" id="3.40.50.1000">
    <property type="entry name" value="HAD superfamily/HAD-like"/>
    <property type="match status" value="1"/>
</dbReference>
<dbReference type="Gene3D" id="3.40.1110.10">
    <property type="entry name" value="Calcium-transporting ATPase, cytoplasmic domain N"/>
    <property type="match status" value="1"/>
</dbReference>
<dbReference type="GO" id="GO:0012505">
    <property type="term" value="C:endomembrane system"/>
    <property type="evidence" value="ECO:0007669"/>
    <property type="project" value="UniProtKB-SubCell"/>
</dbReference>
<accession>A0A177E976</accession>
<feature type="domain" description="HMA" evidence="13">
    <location>
        <begin position="7"/>
        <end position="73"/>
    </location>
</feature>
<evidence type="ECO:0000256" key="1">
    <source>
        <dbReference type="ARBA" id="ARBA00004127"/>
    </source>
</evidence>
<dbReference type="Proteomes" id="UP000076964">
    <property type="component" value="Unassembled WGS sequence"/>
</dbReference>
<evidence type="ECO:0000256" key="10">
    <source>
        <dbReference type="ARBA" id="ARBA00038904"/>
    </source>
</evidence>
<dbReference type="Pfam" id="PF00403">
    <property type="entry name" value="HMA"/>
    <property type="match status" value="1"/>
</dbReference>
<dbReference type="PRINTS" id="PR00119">
    <property type="entry name" value="CATATPASE"/>
</dbReference>
<comment type="caution">
    <text evidence="14">The sequence shown here is derived from an EMBL/GenBank/DDBJ whole genome shotgun (WGS) entry which is preliminary data.</text>
</comment>
<sequence length="740" mass="80049">MAISKEKEIIFKVSGMNCAACAARIEKALLKLKGIKEAQVNFAAQTARVLFDPSKLSLAEIRETIEKEGYTFVGLAREVTPSEEKDHLQKLRLKLILSLILVIPIFVLSMGKFFPFVLAIPEKWRFLLLFALTTPVQFVSGSEFLIKATKTLKHRAADMNTLVSMGTLSAYLYSTLVTFYPKPLLAAGIPLHVYYDSAAMIITFVLIGRYLETKARGKASEAVRKLLDLTPKTARLVRHDQEIEVPVEALIPGDIVIVRPGERIPADGEIISGESTVDESMLTGESLPAEKKPGDKVIGGTVNLHGVIKVKVEKVGRDTVLATIARLVQEAQSSKARIQRLADKVAGIFVPSVITISLITFGIWYTVGPHPKLTNALLVFVSVLVIACPCALGLATPAAVMVAIGRAAGEGLLVKNALAFEEAARVNTCVFDKTGTLTLGKPKVKDLIPAPGKKIETLLQVAGALEKYSEHPLSKAIFEKAKHFSPPEAQDIKAIPGKGMIGRVQGKEARIGKISLFEDLELPQEIIKGLERLTKKGHTVVLVSLEKEVLGIIGLADTLRDEAKETVNALKKLGLSVYMLTGDQEKTAAAIAQELSLDGYWAEVLPHGKQEKIKELKNKGRRVLMVGDGINDAPALAEANCGLAVSSGTDIALEAADIALIRPDLRGVVKAVKLSRATLRIIKQNLFWAFGYNVLAIPLAAGIFYPFWGIRLSPAIAAAAMAMSSVSVVLNALRLRKVNV</sequence>
<dbReference type="InterPro" id="IPR008250">
    <property type="entry name" value="ATPase_P-typ_transduc_dom_A_sf"/>
</dbReference>
<dbReference type="Pfam" id="PF00702">
    <property type="entry name" value="Hydrolase"/>
    <property type="match status" value="1"/>
</dbReference>
<dbReference type="InterPro" id="IPR001757">
    <property type="entry name" value="P_typ_ATPase"/>
</dbReference>
<dbReference type="GO" id="GO:0005524">
    <property type="term" value="F:ATP binding"/>
    <property type="evidence" value="ECO:0007669"/>
    <property type="project" value="UniProtKB-UniRule"/>
</dbReference>
<dbReference type="PRINTS" id="PR00943">
    <property type="entry name" value="CUATPASE"/>
</dbReference>
<comment type="subcellular location">
    <subcellularLocation>
        <location evidence="12">Cell membrane</location>
    </subcellularLocation>
    <subcellularLocation>
        <location evidence="1">Endomembrane system</location>
        <topology evidence="1">Multi-pass membrane protein</topology>
    </subcellularLocation>
</comment>
<dbReference type="PROSITE" id="PS00154">
    <property type="entry name" value="ATPASE_E1_E2"/>
    <property type="match status" value="1"/>
</dbReference>
<evidence type="ECO:0000256" key="6">
    <source>
        <dbReference type="ARBA" id="ARBA00022840"/>
    </source>
</evidence>
<evidence type="ECO:0000256" key="4">
    <source>
        <dbReference type="ARBA" id="ARBA00022723"/>
    </source>
</evidence>
<feature type="transmembrane region" description="Helical" evidence="12">
    <location>
        <begin position="686"/>
        <end position="708"/>
    </location>
</feature>
<dbReference type="InterPro" id="IPR006121">
    <property type="entry name" value="HMA_dom"/>
</dbReference>
<dbReference type="SUPFAM" id="SSF56784">
    <property type="entry name" value="HAD-like"/>
    <property type="match status" value="1"/>
</dbReference>
<feature type="transmembrane region" description="Helical" evidence="12">
    <location>
        <begin position="714"/>
        <end position="733"/>
    </location>
</feature>
<evidence type="ECO:0000313" key="15">
    <source>
        <dbReference type="Proteomes" id="UP000076964"/>
    </source>
</evidence>
<dbReference type="STRING" id="1795632.TH606_01405"/>
<reference evidence="14 15" key="1">
    <citation type="submission" date="2016-02" db="EMBL/GenBank/DDBJ databases">
        <title>Draft genome sequence of Thermodesulfatator sp. S606.</title>
        <authorList>
            <person name="Lai Q."/>
            <person name="Cao J."/>
            <person name="Dupont S."/>
            <person name="Shao Z."/>
            <person name="Jebbar M."/>
            <person name="Alain K."/>
        </authorList>
    </citation>
    <scope>NUCLEOTIDE SEQUENCE [LARGE SCALE GENOMIC DNA]</scope>
    <source>
        <strain evidence="14 15">S606</strain>
    </source>
</reference>
<dbReference type="Pfam" id="PF00122">
    <property type="entry name" value="E1-E2_ATPase"/>
    <property type="match status" value="1"/>
</dbReference>
<dbReference type="NCBIfam" id="TIGR01525">
    <property type="entry name" value="ATPase-IB_hvy"/>
    <property type="match status" value="1"/>
</dbReference>
<feature type="transmembrane region" description="Helical" evidence="12">
    <location>
        <begin position="126"/>
        <end position="146"/>
    </location>
</feature>
<feature type="transmembrane region" description="Helical" evidence="12">
    <location>
        <begin position="158"/>
        <end position="180"/>
    </location>
</feature>
<keyword evidence="8 12" id="KW-1133">Transmembrane helix</keyword>
<dbReference type="AlphaFoldDB" id="A0A177E976"/>
<name>A0A177E976_9BACT</name>
<dbReference type="InterPro" id="IPR036163">
    <property type="entry name" value="HMA_dom_sf"/>
</dbReference>
<dbReference type="InterPro" id="IPR044492">
    <property type="entry name" value="P_typ_ATPase_HD_dom"/>
</dbReference>
<dbReference type="GO" id="GO:0055070">
    <property type="term" value="P:copper ion homeostasis"/>
    <property type="evidence" value="ECO:0007669"/>
    <property type="project" value="TreeGrafter"/>
</dbReference>
<dbReference type="EC" id="7.2.2.9" evidence="10"/>
<evidence type="ECO:0000259" key="13">
    <source>
        <dbReference type="PROSITE" id="PS50846"/>
    </source>
</evidence>
<dbReference type="InterPro" id="IPR018303">
    <property type="entry name" value="ATPase_P-typ_P_site"/>
</dbReference>
<evidence type="ECO:0000256" key="2">
    <source>
        <dbReference type="ARBA" id="ARBA00006024"/>
    </source>
</evidence>
<evidence type="ECO:0000313" key="14">
    <source>
        <dbReference type="EMBL" id="OAG28514.1"/>
    </source>
</evidence>
<dbReference type="InterPro" id="IPR059000">
    <property type="entry name" value="ATPase_P-type_domA"/>
</dbReference>
<dbReference type="InterPro" id="IPR036412">
    <property type="entry name" value="HAD-like_sf"/>
</dbReference>
<dbReference type="SUPFAM" id="SSF81653">
    <property type="entry name" value="Calcium ATPase, transduction domain A"/>
    <property type="match status" value="1"/>
</dbReference>
<keyword evidence="15" id="KW-1185">Reference proteome</keyword>
<dbReference type="PROSITE" id="PS50846">
    <property type="entry name" value="HMA_2"/>
    <property type="match status" value="1"/>
</dbReference>
<dbReference type="GO" id="GO:0016887">
    <property type="term" value="F:ATP hydrolysis activity"/>
    <property type="evidence" value="ECO:0007669"/>
    <property type="project" value="InterPro"/>
</dbReference>
<dbReference type="FunFam" id="3.30.70.100:FF:000005">
    <property type="entry name" value="Copper-exporting P-type ATPase A"/>
    <property type="match status" value="1"/>
</dbReference>
<proteinExistence type="inferred from homology"/>
<keyword evidence="9 12" id="KW-0472">Membrane</keyword>
<dbReference type="InterPro" id="IPR023214">
    <property type="entry name" value="HAD_sf"/>
</dbReference>
<keyword evidence="4 12" id="KW-0479">Metal-binding</keyword>
<keyword evidence="12" id="KW-1003">Cell membrane</keyword>
<dbReference type="SFLD" id="SFLDF00027">
    <property type="entry name" value="p-type_atpase"/>
    <property type="match status" value="1"/>
</dbReference>
<evidence type="ECO:0000256" key="12">
    <source>
        <dbReference type="RuleBase" id="RU362081"/>
    </source>
</evidence>
<dbReference type="CDD" id="cd02094">
    <property type="entry name" value="P-type_ATPase_Cu-like"/>
    <property type="match status" value="1"/>
</dbReference>
<keyword evidence="7" id="KW-1278">Translocase</keyword>
<evidence type="ECO:0000256" key="3">
    <source>
        <dbReference type="ARBA" id="ARBA00022692"/>
    </source>
</evidence>
<dbReference type="GO" id="GO:0005886">
    <property type="term" value="C:plasma membrane"/>
    <property type="evidence" value="ECO:0007669"/>
    <property type="project" value="UniProtKB-SubCell"/>
</dbReference>
<dbReference type="SUPFAM" id="SSF81665">
    <property type="entry name" value="Calcium ATPase, transmembrane domain M"/>
    <property type="match status" value="1"/>
</dbReference>
<feature type="transmembrane region" description="Helical" evidence="12">
    <location>
        <begin position="345"/>
        <end position="365"/>
    </location>
</feature>
<dbReference type="EMBL" id="LSFI01000004">
    <property type="protein sequence ID" value="OAG28514.1"/>
    <property type="molecule type" value="Genomic_DNA"/>
</dbReference>